<feature type="transmembrane region" description="Helical" evidence="2">
    <location>
        <begin position="80"/>
        <end position="105"/>
    </location>
</feature>
<evidence type="ECO:0000313" key="4">
    <source>
        <dbReference type="Proteomes" id="UP000198723"/>
    </source>
</evidence>
<dbReference type="Pfam" id="PF04186">
    <property type="entry name" value="FxsA"/>
    <property type="match status" value="1"/>
</dbReference>
<dbReference type="PANTHER" id="PTHR35335">
    <property type="entry name" value="UPF0716 PROTEIN FXSA"/>
    <property type="match status" value="1"/>
</dbReference>
<keyword evidence="2" id="KW-0812">Transmembrane</keyword>
<protein>
    <submittedName>
        <fullName evidence="3">UPF0716 protein FxsA</fullName>
    </submittedName>
</protein>
<keyword evidence="2" id="KW-0472">Membrane</keyword>
<feature type="transmembrane region" description="Helical" evidence="2">
    <location>
        <begin position="31"/>
        <end position="51"/>
    </location>
</feature>
<organism evidence="3 4">
    <name type="scientific">Rhizobium aethiopicum</name>
    <dbReference type="NCBI Taxonomy" id="1138170"/>
    <lineage>
        <taxon>Bacteria</taxon>
        <taxon>Pseudomonadati</taxon>
        <taxon>Pseudomonadota</taxon>
        <taxon>Alphaproteobacteria</taxon>
        <taxon>Hyphomicrobiales</taxon>
        <taxon>Rhizobiaceae</taxon>
        <taxon>Rhizobium/Agrobacterium group</taxon>
        <taxon>Rhizobium</taxon>
    </lineage>
</organism>
<gene>
    <name evidence="3" type="ORF">GA0061105_11852</name>
</gene>
<dbReference type="STRING" id="1138170.GA0061105_11852"/>
<accession>A0A1C3YAH0</accession>
<evidence type="ECO:0000256" key="2">
    <source>
        <dbReference type="SAM" id="Phobius"/>
    </source>
</evidence>
<evidence type="ECO:0000313" key="3">
    <source>
        <dbReference type="EMBL" id="SCB61463.1"/>
    </source>
</evidence>
<reference evidence="3 4" key="1">
    <citation type="submission" date="2016-08" db="EMBL/GenBank/DDBJ databases">
        <authorList>
            <person name="Seilhamer J.J."/>
        </authorList>
    </citation>
    <scope>NUCLEOTIDE SEQUENCE [LARGE SCALE GENOMIC DNA]</scope>
    <source>
        <strain evidence="3 4">HBR26</strain>
    </source>
</reference>
<dbReference type="PANTHER" id="PTHR35335:SF1">
    <property type="entry name" value="UPF0716 PROTEIN FXSA"/>
    <property type="match status" value="1"/>
</dbReference>
<proteinExistence type="predicted"/>
<dbReference type="Proteomes" id="UP000198723">
    <property type="component" value="Unassembled WGS sequence"/>
</dbReference>
<dbReference type="EMBL" id="FMAJ01000018">
    <property type="protein sequence ID" value="SCB61463.1"/>
    <property type="molecule type" value="Genomic_DNA"/>
</dbReference>
<evidence type="ECO:0000256" key="1">
    <source>
        <dbReference type="SAM" id="MobiDB-lite"/>
    </source>
</evidence>
<dbReference type="NCBIfam" id="NF008528">
    <property type="entry name" value="PRK11463.1-2"/>
    <property type="match status" value="1"/>
</dbReference>
<feature type="region of interest" description="Disordered" evidence="1">
    <location>
        <begin position="132"/>
        <end position="171"/>
    </location>
</feature>
<dbReference type="InterPro" id="IPR007313">
    <property type="entry name" value="FxsA"/>
</dbReference>
<sequence>MTTMRFSILPAFILLLPLGEIAGFVVVGRAIGLALTLALVLASFLVGVVLLRRQGIGILRRMSSEGRNGMMPGRDLLKPAMTVIAALLLIIPGFLTDIIAILILIPPVRDFVWRSIAKRFVVVNAKGGFSAGPKPDFRDRNPNSKVVDLDEEDYHREPDRNSPWSGKHLGD</sequence>
<name>A0A1C3YAH0_9HYPH</name>
<dbReference type="AlphaFoldDB" id="A0A1C3YAH0"/>
<dbReference type="GO" id="GO:0016020">
    <property type="term" value="C:membrane"/>
    <property type="evidence" value="ECO:0007669"/>
    <property type="project" value="InterPro"/>
</dbReference>
<keyword evidence="2" id="KW-1133">Transmembrane helix</keyword>